<dbReference type="PANTHER" id="PTHR34115:SF5">
    <property type="entry name" value="PROTEIN, PUTATIVE-RELATED"/>
    <property type="match status" value="1"/>
</dbReference>
<accession>A0A166E2N5</accession>
<dbReference type="Proteomes" id="UP000077755">
    <property type="component" value="Chromosome 2"/>
</dbReference>
<gene>
    <name evidence="1" type="ORF">DCAR_0207709</name>
</gene>
<evidence type="ECO:0000313" key="2">
    <source>
        <dbReference type="Proteomes" id="UP000077755"/>
    </source>
</evidence>
<reference evidence="1" key="2">
    <citation type="submission" date="2022-03" db="EMBL/GenBank/DDBJ databases">
        <title>Draft title - Genomic analysis of global carrot germplasm unveils the trajectory of domestication and the origin of high carotenoid orange carrot.</title>
        <authorList>
            <person name="Iorizzo M."/>
            <person name="Ellison S."/>
            <person name="Senalik D."/>
            <person name="Macko-Podgorni A."/>
            <person name="Grzebelus D."/>
            <person name="Bostan H."/>
            <person name="Rolling W."/>
            <person name="Curaba J."/>
            <person name="Simon P."/>
        </authorList>
    </citation>
    <scope>NUCLEOTIDE SEQUENCE</scope>
    <source>
        <tissue evidence="1">Leaf</tissue>
    </source>
</reference>
<dbReference type="InterPro" id="IPR053258">
    <property type="entry name" value="Ca-permeable_cation_channel"/>
</dbReference>
<name>A0A166E2N5_DAUCS</name>
<dbReference type="PANTHER" id="PTHR34115">
    <property type="entry name" value="PROTEIN, PUTATIVE-RELATED"/>
    <property type="match status" value="1"/>
</dbReference>
<reference evidence="1" key="1">
    <citation type="journal article" date="2016" name="Nat. Genet.">
        <title>A high-quality carrot genome assembly provides new insights into carotenoid accumulation and asterid genome evolution.</title>
        <authorList>
            <person name="Iorizzo M."/>
            <person name="Ellison S."/>
            <person name="Senalik D."/>
            <person name="Zeng P."/>
            <person name="Satapoomin P."/>
            <person name="Huang J."/>
            <person name="Bowman M."/>
            <person name="Iovene M."/>
            <person name="Sanseverino W."/>
            <person name="Cavagnaro P."/>
            <person name="Yildiz M."/>
            <person name="Macko-Podgorni A."/>
            <person name="Moranska E."/>
            <person name="Grzebelus E."/>
            <person name="Grzebelus D."/>
            <person name="Ashrafi H."/>
            <person name="Zheng Z."/>
            <person name="Cheng S."/>
            <person name="Spooner D."/>
            <person name="Van Deynze A."/>
            <person name="Simon P."/>
        </authorList>
    </citation>
    <scope>NUCLEOTIDE SEQUENCE</scope>
    <source>
        <tissue evidence="1">Leaf</tissue>
    </source>
</reference>
<dbReference type="EMBL" id="CP093344">
    <property type="protein sequence ID" value="WOG88474.1"/>
    <property type="molecule type" value="Genomic_DNA"/>
</dbReference>
<organism evidence="1 2">
    <name type="scientific">Daucus carota subsp. sativus</name>
    <name type="common">Carrot</name>
    <dbReference type="NCBI Taxonomy" id="79200"/>
    <lineage>
        <taxon>Eukaryota</taxon>
        <taxon>Viridiplantae</taxon>
        <taxon>Streptophyta</taxon>
        <taxon>Embryophyta</taxon>
        <taxon>Tracheophyta</taxon>
        <taxon>Spermatophyta</taxon>
        <taxon>Magnoliopsida</taxon>
        <taxon>eudicotyledons</taxon>
        <taxon>Gunneridae</taxon>
        <taxon>Pentapetalae</taxon>
        <taxon>asterids</taxon>
        <taxon>campanulids</taxon>
        <taxon>Apiales</taxon>
        <taxon>Apiaceae</taxon>
        <taxon>Apioideae</taxon>
        <taxon>Scandiceae</taxon>
        <taxon>Daucinae</taxon>
        <taxon>Daucus</taxon>
        <taxon>Daucus sect. Daucus</taxon>
    </lineage>
</organism>
<proteinExistence type="predicted"/>
<dbReference type="Gramene" id="KZN06007">
    <property type="protein sequence ID" value="KZN06007"/>
    <property type="gene ID" value="DCAR_006844"/>
</dbReference>
<sequence>MQQNTAMASIGITISVLLDALQIKYQTHSASPFHTHPKAMAIALSTLLIYCFGCDLEDYFSCICHFSSRQTLVYITVLRSLGFISVASFASVVFSTSLMSSVILYLIFAIFFAARLVVSWTQYKTLLENRGDYTYSNMHTHVNVPSRYVFCNGRDNLPV</sequence>
<evidence type="ECO:0000313" key="1">
    <source>
        <dbReference type="EMBL" id="WOG88474.1"/>
    </source>
</evidence>
<dbReference type="AlphaFoldDB" id="A0A166E2N5"/>
<protein>
    <submittedName>
        <fullName evidence="1">Uncharacterized protein</fullName>
    </submittedName>
</protein>
<keyword evidence="2" id="KW-1185">Reference proteome</keyword>